<dbReference type="InterPro" id="IPR036513">
    <property type="entry name" value="STAS_dom_sf"/>
</dbReference>
<sequence>MRHGRRLRLAIAPGPVTRVLGLTDLDRLLPVHTSVQDAGSGVDAKADVPAVRADCDRQLV</sequence>
<protein>
    <recommendedName>
        <fullName evidence="3">STAS domain-containing protein</fullName>
    </recommendedName>
</protein>
<evidence type="ECO:0008006" key="3">
    <source>
        <dbReference type="Google" id="ProtNLM"/>
    </source>
</evidence>
<name>A0ABP4H6D2_9ACTN</name>
<dbReference type="Proteomes" id="UP001500037">
    <property type="component" value="Unassembled WGS sequence"/>
</dbReference>
<evidence type="ECO:0000313" key="2">
    <source>
        <dbReference type="Proteomes" id="UP001500037"/>
    </source>
</evidence>
<keyword evidence="2" id="KW-1185">Reference proteome</keyword>
<evidence type="ECO:0000313" key="1">
    <source>
        <dbReference type="EMBL" id="GAA1251925.1"/>
    </source>
</evidence>
<dbReference type="Gene3D" id="3.30.750.24">
    <property type="entry name" value="STAS domain"/>
    <property type="match status" value="1"/>
</dbReference>
<reference evidence="2" key="1">
    <citation type="journal article" date="2019" name="Int. J. Syst. Evol. Microbiol.">
        <title>The Global Catalogue of Microorganisms (GCM) 10K type strain sequencing project: providing services to taxonomists for standard genome sequencing and annotation.</title>
        <authorList>
            <consortium name="The Broad Institute Genomics Platform"/>
            <consortium name="The Broad Institute Genome Sequencing Center for Infectious Disease"/>
            <person name="Wu L."/>
            <person name="Ma J."/>
        </authorList>
    </citation>
    <scope>NUCLEOTIDE SEQUENCE [LARGE SCALE GENOMIC DNA]</scope>
    <source>
        <strain evidence="2">JCM 13004</strain>
    </source>
</reference>
<comment type="caution">
    <text evidence="1">The sequence shown here is derived from an EMBL/GenBank/DDBJ whole genome shotgun (WGS) entry which is preliminary data.</text>
</comment>
<accession>A0ABP4H6D2</accession>
<gene>
    <name evidence="1" type="ORF">GCM10009665_48290</name>
</gene>
<proteinExistence type="predicted"/>
<organism evidence="1 2">
    <name type="scientific">Kitasatospora nipponensis</name>
    <dbReference type="NCBI Taxonomy" id="258049"/>
    <lineage>
        <taxon>Bacteria</taxon>
        <taxon>Bacillati</taxon>
        <taxon>Actinomycetota</taxon>
        <taxon>Actinomycetes</taxon>
        <taxon>Kitasatosporales</taxon>
        <taxon>Streptomycetaceae</taxon>
        <taxon>Kitasatospora</taxon>
    </lineage>
</organism>
<dbReference type="EMBL" id="BAAALF010000097">
    <property type="protein sequence ID" value="GAA1251925.1"/>
    <property type="molecule type" value="Genomic_DNA"/>
</dbReference>